<feature type="compositionally biased region" description="Basic and acidic residues" evidence="2">
    <location>
        <begin position="1"/>
        <end position="26"/>
    </location>
</feature>
<dbReference type="Proteomes" id="UP000243217">
    <property type="component" value="Unassembled WGS sequence"/>
</dbReference>
<evidence type="ECO:0000313" key="3">
    <source>
        <dbReference type="EMBL" id="OQR81473.1"/>
    </source>
</evidence>
<gene>
    <name evidence="3" type="ORF">THRCLA_23364</name>
</gene>
<keyword evidence="1" id="KW-0175">Coiled coil</keyword>
<dbReference type="AlphaFoldDB" id="A0A1V9Y6Y1"/>
<sequence>MSTTPRLREIRFHKVADPKKIEDKNNSRARSSNNGSPKPRPTTPTKSMKELREEVKDLKKALKVAQELYEDCQLQLIQSENQGNIFFEALEDEMSENASFESDIQLCKGEIQLLHQEISHQIQDNQYLRSVNHDLHALIHDQQFQLKAHLEYEEYSERRNNEKTQAFTQGLLEKNHQIDVLQMANEKLQVIVSQLQTKEETPPLAIEHNNEEINSLKEKLQDQEKYISYLSLNHDELILYSASVVNELKEALKTTKRHHVIDKNAHVAQMNVLQLTNEALVNEVKTLTDQVASQSKLIDNYEADFALLTSLYHSMVVQVQSFTQKCQEEDQSEILANLRLENDALKDLLYKKKGQF</sequence>
<organism evidence="3 4">
    <name type="scientific">Thraustotheca clavata</name>
    <dbReference type="NCBI Taxonomy" id="74557"/>
    <lineage>
        <taxon>Eukaryota</taxon>
        <taxon>Sar</taxon>
        <taxon>Stramenopiles</taxon>
        <taxon>Oomycota</taxon>
        <taxon>Saprolegniomycetes</taxon>
        <taxon>Saprolegniales</taxon>
        <taxon>Achlyaceae</taxon>
        <taxon>Thraustotheca</taxon>
    </lineage>
</organism>
<evidence type="ECO:0000256" key="1">
    <source>
        <dbReference type="SAM" id="Coils"/>
    </source>
</evidence>
<protein>
    <submittedName>
        <fullName evidence="3">Uncharacterized protein</fullName>
    </submittedName>
</protein>
<keyword evidence="4" id="KW-1185">Reference proteome</keyword>
<feature type="region of interest" description="Disordered" evidence="2">
    <location>
        <begin position="1"/>
        <end position="49"/>
    </location>
</feature>
<evidence type="ECO:0000313" key="4">
    <source>
        <dbReference type="Proteomes" id="UP000243217"/>
    </source>
</evidence>
<feature type="coiled-coil region" evidence="1">
    <location>
        <begin position="270"/>
        <end position="304"/>
    </location>
</feature>
<comment type="caution">
    <text evidence="3">The sequence shown here is derived from an EMBL/GenBank/DDBJ whole genome shotgun (WGS) entry which is preliminary data.</text>
</comment>
<reference evidence="3 4" key="1">
    <citation type="journal article" date="2014" name="Genome Biol. Evol.">
        <title>The secreted proteins of Achlya hypogyna and Thraustotheca clavata identify the ancestral oomycete secretome and reveal gene acquisitions by horizontal gene transfer.</title>
        <authorList>
            <person name="Misner I."/>
            <person name="Blouin N."/>
            <person name="Leonard G."/>
            <person name="Richards T.A."/>
            <person name="Lane C.E."/>
        </authorList>
    </citation>
    <scope>NUCLEOTIDE SEQUENCE [LARGE SCALE GENOMIC DNA]</scope>
    <source>
        <strain evidence="3 4">ATCC 34112</strain>
    </source>
</reference>
<accession>A0A1V9Y6Y1</accession>
<evidence type="ECO:0000256" key="2">
    <source>
        <dbReference type="SAM" id="MobiDB-lite"/>
    </source>
</evidence>
<dbReference type="EMBL" id="JNBS01004984">
    <property type="protein sequence ID" value="OQR81473.1"/>
    <property type="molecule type" value="Genomic_DNA"/>
</dbReference>
<name>A0A1V9Y6Y1_9STRA</name>
<feature type="compositionally biased region" description="Low complexity" evidence="2">
    <location>
        <begin position="28"/>
        <end position="37"/>
    </location>
</feature>
<proteinExistence type="predicted"/>